<reference evidence="10 11" key="1">
    <citation type="journal article" date="2023" name="G3 (Bethesda)">
        <title>A haplotype-resolved chromosome-scale genome for Quercus rubra L. provides insights into the genetics of adaptive traits for red oak species.</title>
        <authorList>
            <person name="Kapoor B."/>
            <person name="Jenkins J."/>
            <person name="Schmutz J."/>
            <person name="Zhebentyayeva T."/>
            <person name="Kuelheim C."/>
            <person name="Coggeshall M."/>
            <person name="Heim C."/>
            <person name="Lasky J.R."/>
            <person name="Leites L."/>
            <person name="Islam-Faridi N."/>
            <person name="Romero-Severson J."/>
            <person name="DeLeo V.L."/>
            <person name="Lucas S.M."/>
            <person name="Lazic D."/>
            <person name="Gailing O."/>
            <person name="Carlson J."/>
            <person name="Staton M."/>
        </authorList>
    </citation>
    <scope>NUCLEOTIDE SEQUENCE [LARGE SCALE GENOMIC DNA]</scope>
    <source>
        <strain evidence="10">Pseudo-F2</strain>
    </source>
</reference>
<evidence type="ECO:0000256" key="1">
    <source>
        <dbReference type="ARBA" id="ARBA00004167"/>
    </source>
</evidence>
<dbReference type="GO" id="GO:0016020">
    <property type="term" value="C:membrane"/>
    <property type="evidence" value="ECO:0007669"/>
    <property type="project" value="UniProtKB-SubCell"/>
</dbReference>
<keyword evidence="11" id="KW-1185">Reference proteome</keyword>
<dbReference type="PANTHER" id="PTHR33138:SF85">
    <property type="entry name" value="LEAF RUST 10 DISEASE-RESISTANCE LOCUS RECEPTOR-LIKE PROTEIN KINASE-LIKE 2.7 ISOFORM X1"/>
    <property type="match status" value="1"/>
</dbReference>
<protein>
    <recommendedName>
        <fullName evidence="2">non-specific serine/threonine protein kinase</fullName>
        <ecNumber evidence="2">2.7.11.1</ecNumber>
    </recommendedName>
</protein>
<feature type="signal peptide" evidence="7">
    <location>
        <begin position="1"/>
        <end position="26"/>
    </location>
</feature>
<feature type="domain" description="Wall-associated receptor kinase C-terminal" evidence="9">
    <location>
        <begin position="131"/>
        <end position="193"/>
    </location>
</feature>
<sequence length="205" mass="23082">MEAHHLALSSHITLSFFLAILPSSYCTDDARFAECSRPFECGRIKNVSYPFWGGNQPEHCGRQGFKLECYYYYEYPIIKFEELEFLILNINESQNNMTIARLDLWDGSCPQTSLNTVLNYSSDANNIAYFVNESLARIHILEPEKCSGKIRVPISRNAIIDESAGVVPALHEALNQGFEVNYDALRVACSGCRGVWNQVGIAVLT</sequence>
<dbReference type="PANTHER" id="PTHR33138">
    <property type="entry name" value="OS01G0690200 PROTEIN"/>
    <property type="match status" value="1"/>
</dbReference>
<dbReference type="GO" id="GO:0030247">
    <property type="term" value="F:polysaccharide binding"/>
    <property type="evidence" value="ECO:0007669"/>
    <property type="project" value="InterPro"/>
</dbReference>
<feature type="domain" description="Wall-associated receptor kinase galacturonan-binding" evidence="8">
    <location>
        <begin position="35"/>
        <end position="101"/>
    </location>
</feature>
<evidence type="ECO:0000256" key="7">
    <source>
        <dbReference type="SAM" id="SignalP"/>
    </source>
</evidence>
<comment type="catalytic activity">
    <reaction evidence="5">
        <text>L-threonyl-[protein] + ATP = O-phospho-L-threonyl-[protein] + ADP + H(+)</text>
        <dbReference type="Rhea" id="RHEA:46608"/>
        <dbReference type="Rhea" id="RHEA-COMP:11060"/>
        <dbReference type="Rhea" id="RHEA-COMP:11605"/>
        <dbReference type="ChEBI" id="CHEBI:15378"/>
        <dbReference type="ChEBI" id="CHEBI:30013"/>
        <dbReference type="ChEBI" id="CHEBI:30616"/>
        <dbReference type="ChEBI" id="CHEBI:61977"/>
        <dbReference type="ChEBI" id="CHEBI:456216"/>
        <dbReference type="EC" id="2.7.11.1"/>
    </reaction>
</comment>
<accession>A0AAN7ED20</accession>
<comment type="subcellular location">
    <subcellularLocation>
        <location evidence="1">Membrane</location>
        <topology evidence="1">Single-pass membrane protein</topology>
    </subcellularLocation>
</comment>
<feature type="chain" id="PRO_5043026949" description="non-specific serine/threonine protein kinase" evidence="7">
    <location>
        <begin position="27"/>
        <end position="205"/>
    </location>
</feature>
<comment type="catalytic activity">
    <reaction evidence="6">
        <text>L-seryl-[protein] + ATP = O-phospho-L-seryl-[protein] + ADP + H(+)</text>
        <dbReference type="Rhea" id="RHEA:17989"/>
        <dbReference type="Rhea" id="RHEA-COMP:9863"/>
        <dbReference type="Rhea" id="RHEA-COMP:11604"/>
        <dbReference type="ChEBI" id="CHEBI:15378"/>
        <dbReference type="ChEBI" id="CHEBI:29999"/>
        <dbReference type="ChEBI" id="CHEBI:30616"/>
        <dbReference type="ChEBI" id="CHEBI:83421"/>
        <dbReference type="ChEBI" id="CHEBI:456216"/>
        <dbReference type="EC" id="2.7.11.1"/>
    </reaction>
</comment>
<evidence type="ECO:0000256" key="3">
    <source>
        <dbReference type="ARBA" id="ARBA00022729"/>
    </source>
</evidence>
<organism evidence="10 11">
    <name type="scientific">Quercus rubra</name>
    <name type="common">Northern red oak</name>
    <name type="synonym">Quercus borealis</name>
    <dbReference type="NCBI Taxonomy" id="3512"/>
    <lineage>
        <taxon>Eukaryota</taxon>
        <taxon>Viridiplantae</taxon>
        <taxon>Streptophyta</taxon>
        <taxon>Embryophyta</taxon>
        <taxon>Tracheophyta</taxon>
        <taxon>Spermatophyta</taxon>
        <taxon>Magnoliopsida</taxon>
        <taxon>eudicotyledons</taxon>
        <taxon>Gunneridae</taxon>
        <taxon>Pentapetalae</taxon>
        <taxon>rosids</taxon>
        <taxon>fabids</taxon>
        <taxon>Fagales</taxon>
        <taxon>Fagaceae</taxon>
        <taxon>Quercus</taxon>
    </lineage>
</organism>
<dbReference type="Pfam" id="PF14380">
    <property type="entry name" value="WAK_assoc"/>
    <property type="match status" value="1"/>
</dbReference>
<keyword evidence="3 7" id="KW-0732">Signal</keyword>
<evidence type="ECO:0000256" key="5">
    <source>
        <dbReference type="ARBA" id="ARBA00047899"/>
    </source>
</evidence>
<evidence type="ECO:0000259" key="9">
    <source>
        <dbReference type="Pfam" id="PF14380"/>
    </source>
</evidence>
<dbReference type="EC" id="2.7.11.1" evidence="2"/>
<dbReference type="Proteomes" id="UP001324115">
    <property type="component" value="Unassembled WGS sequence"/>
</dbReference>
<name>A0AAN7ED20_QUERU</name>
<dbReference type="Pfam" id="PF13947">
    <property type="entry name" value="GUB_WAK_bind"/>
    <property type="match status" value="1"/>
</dbReference>
<dbReference type="AlphaFoldDB" id="A0AAN7ED20"/>
<proteinExistence type="predicted"/>
<dbReference type="GO" id="GO:0004674">
    <property type="term" value="F:protein serine/threonine kinase activity"/>
    <property type="evidence" value="ECO:0007669"/>
    <property type="project" value="UniProtKB-EC"/>
</dbReference>
<gene>
    <name evidence="10" type="ORF">RGQ29_003434</name>
</gene>
<evidence type="ECO:0000259" key="8">
    <source>
        <dbReference type="Pfam" id="PF13947"/>
    </source>
</evidence>
<comment type="caution">
    <text evidence="10">The sequence shown here is derived from an EMBL/GenBank/DDBJ whole genome shotgun (WGS) entry which is preliminary data.</text>
</comment>
<evidence type="ECO:0000313" key="10">
    <source>
        <dbReference type="EMBL" id="KAK4567672.1"/>
    </source>
</evidence>
<evidence type="ECO:0000256" key="6">
    <source>
        <dbReference type="ARBA" id="ARBA00048679"/>
    </source>
</evidence>
<evidence type="ECO:0000313" key="11">
    <source>
        <dbReference type="Proteomes" id="UP001324115"/>
    </source>
</evidence>
<dbReference type="InterPro" id="IPR032872">
    <property type="entry name" value="WAK_assoc_C"/>
</dbReference>
<keyword evidence="4" id="KW-0325">Glycoprotein</keyword>
<evidence type="ECO:0000256" key="4">
    <source>
        <dbReference type="ARBA" id="ARBA00023180"/>
    </source>
</evidence>
<dbReference type="EMBL" id="JAXUIC010000010">
    <property type="protein sequence ID" value="KAK4567672.1"/>
    <property type="molecule type" value="Genomic_DNA"/>
</dbReference>
<dbReference type="InterPro" id="IPR025287">
    <property type="entry name" value="WAK_GUB"/>
</dbReference>
<evidence type="ECO:0000256" key="2">
    <source>
        <dbReference type="ARBA" id="ARBA00012513"/>
    </source>
</evidence>